<keyword evidence="2" id="KW-1185">Reference proteome</keyword>
<comment type="caution">
    <text evidence="1">The sequence shown here is derived from an EMBL/GenBank/DDBJ whole genome shotgun (WGS) entry which is preliminary data.</text>
</comment>
<accession>A0AAV6TIQ8</accession>
<name>A0AAV6TIQ8_9ARAC</name>
<reference evidence="1 2" key="1">
    <citation type="journal article" date="2022" name="Nat. Ecol. Evol.">
        <title>A masculinizing supergene underlies an exaggerated male reproductive morph in a spider.</title>
        <authorList>
            <person name="Hendrickx F."/>
            <person name="De Corte Z."/>
            <person name="Sonet G."/>
            <person name="Van Belleghem S.M."/>
            <person name="Kostlbacher S."/>
            <person name="Vangestel C."/>
        </authorList>
    </citation>
    <scope>NUCLEOTIDE SEQUENCE [LARGE SCALE GENOMIC DNA]</scope>
    <source>
        <strain evidence="1">W744_W776</strain>
    </source>
</reference>
<gene>
    <name evidence="1" type="ORF">JTE90_011850</name>
</gene>
<organism evidence="1 2">
    <name type="scientific">Oedothorax gibbosus</name>
    <dbReference type="NCBI Taxonomy" id="931172"/>
    <lineage>
        <taxon>Eukaryota</taxon>
        <taxon>Metazoa</taxon>
        <taxon>Ecdysozoa</taxon>
        <taxon>Arthropoda</taxon>
        <taxon>Chelicerata</taxon>
        <taxon>Arachnida</taxon>
        <taxon>Araneae</taxon>
        <taxon>Araneomorphae</taxon>
        <taxon>Entelegynae</taxon>
        <taxon>Araneoidea</taxon>
        <taxon>Linyphiidae</taxon>
        <taxon>Erigoninae</taxon>
        <taxon>Oedothorax</taxon>
    </lineage>
</organism>
<evidence type="ECO:0000313" key="2">
    <source>
        <dbReference type="Proteomes" id="UP000827092"/>
    </source>
</evidence>
<dbReference type="EMBL" id="JAFNEN010004163">
    <property type="protein sequence ID" value="KAG8171316.1"/>
    <property type="molecule type" value="Genomic_DNA"/>
</dbReference>
<proteinExistence type="predicted"/>
<dbReference type="Proteomes" id="UP000827092">
    <property type="component" value="Unassembled WGS sequence"/>
</dbReference>
<evidence type="ECO:0000313" key="1">
    <source>
        <dbReference type="EMBL" id="KAG8171316.1"/>
    </source>
</evidence>
<dbReference type="AlphaFoldDB" id="A0AAV6TIQ8"/>
<protein>
    <submittedName>
        <fullName evidence="1">Uncharacterized protein</fullName>
    </submittedName>
</protein>
<sequence>MPISPRSNPSGLAPRRVRYHGVRVLFAGHPSFIELGNSSPNLRGTRKRGVSVLALMFALSNSCVNPLVYGTTC</sequence>